<evidence type="ECO:0008006" key="4">
    <source>
        <dbReference type="Google" id="ProtNLM"/>
    </source>
</evidence>
<proteinExistence type="predicted"/>
<dbReference type="KEGG" id="smaz:LH19_27710"/>
<geneLocation type="plasmid" evidence="2 3">
    <name>unnamed1</name>
</geneLocation>
<reference evidence="3" key="1">
    <citation type="submission" date="2015-11" db="EMBL/GenBank/DDBJ databases">
        <title>Complete genome sequence of a polyethylene-glycol degrader Sphingopyxis macrogoltabida 203N (NBRC 111659).</title>
        <authorList>
            <person name="Yoshiyuki O."/>
            <person name="Shouta N."/>
            <person name="Nagata Y."/>
            <person name="Numata M."/>
            <person name="Tsuchikane K."/>
            <person name="Hosoyama A."/>
            <person name="Yamazoe A."/>
            <person name="Tsuda M."/>
            <person name="Fujita N."/>
            <person name="Kawai F."/>
        </authorList>
    </citation>
    <scope>NUCLEOTIDE SEQUENCE [LARGE SCALE GENOMIC DNA]</scope>
    <source>
        <strain evidence="3">203N</strain>
        <plasmid evidence="3">unnamed1</plasmid>
    </source>
</reference>
<keyword evidence="2" id="KW-0614">Plasmid</keyword>
<accession>A0AAC9B066</accession>
<feature type="region of interest" description="Disordered" evidence="1">
    <location>
        <begin position="1"/>
        <end position="24"/>
    </location>
</feature>
<dbReference type="EMBL" id="CP013345">
    <property type="protein sequence ID" value="AMU92821.1"/>
    <property type="molecule type" value="Genomic_DNA"/>
</dbReference>
<evidence type="ECO:0000313" key="3">
    <source>
        <dbReference type="Proteomes" id="UP000076088"/>
    </source>
</evidence>
<dbReference type="RefSeq" id="WP_054735281.1">
    <property type="nucleotide sequence ID" value="NZ_CP009430.1"/>
</dbReference>
<evidence type="ECO:0000256" key="1">
    <source>
        <dbReference type="SAM" id="MobiDB-lite"/>
    </source>
</evidence>
<dbReference type="AlphaFoldDB" id="A0AAC9B066"/>
<protein>
    <recommendedName>
        <fullName evidence="4">DUF2384 domain-containing protein</fullName>
    </recommendedName>
</protein>
<sequence>MVAASTLDKLPPIGGPRRGRGKSRPIYASKSLAASAVEDGRVLVDLSIGDDPGNLDLLKDALATAGLRTGAKGKIPKLTVEAAELLGSVFEQVAERFIRIAFAGEFEKLVSEYRVMLRENLAKGDDAQLKAALNRARLQERILAGTQMADQAEACELLGLSGANPSATMKRKEERRELLRFTVDGRAVYPLLQFDVEGRRVYPAISRIISEKPADWSDFRLLHWLSKPHLDFDGTPAAALGSESDAVLAAFEREIEPQVHG</sequence>
<keyword evidence="3" id="KW-1185">Reference proteome</keyword>
<name>A0AAC9B066_SPHMC</name>
<reference evidence="2 3" key="2">
    <citation type="journal article" date="2016" name="Genome Announc.">
        <title>Complete Genome Sequence of Sphingopyxis macrogoltabida Strain 203N (NBRC 111659), a Polyethylene Glycol Degrader.</title>
        <authorList>
            <person name="Ohtsubo Y."/>
            <person name="Nonoyama S."/>
            <person name="Nagata Y."/>
            <person name="Numata M."/>
            <person name="Tsuchikane K."/>
            <person name="Hosoyama A."/>
            <person name="Yamazoe A."/>
            <person name="Tsuda M."/>
            <person name="Fujita N."/>
            <person name="Kawai F."/>
        </authorList>
    </citation>
    <scope>NUCLEOTIDE SEQUENCE [LARGE SCALE GENOMIC DNA]</scope>
    <source>
        <strain evidence="2 3">203N</strain>
    </source>
</reference>
<organism evidence="2 3">
    <name type="scientific">Sphingopyxis macrogoltabida</name>
    <name type="common">Sphingomonas macrogoltabidus</name>
    <dbReference type="NCBI Taxonomy" id="33050"/>
    <lineage>
        <taxon>Bacteria</taxon>
        <taxon>Pseudomonadati</taxon>
        <taxon>Pseudomonadota</taxon>
        <taxon>Alphaproteobacteria</taxon>
        <taxon>Sphingomonadales</taxon>
        <taxon>Sphingomonadaceae</taxon>
        <taxon>Sphingopyxis</taxon>
    </lineage>
</organism>
<evidence type="ECO:0000313" key="2">
    <source>
        <dbReference type="EMBL" id="AMU92821.1"/>
    </source>
</evidence>
<dbReference type="Proteomes" id="UP000076088">
    <property type="component" value="Plasmid unnamed1"/>
</dbReference>
<gene>
    <name evidence="2" type="ORF">ATM17_31685</name>
</gene>